<evidence type="ECO:0000256" key="7">
    <source>
        <dbReference type="ARBA" id="ARBA00049120"/>
    </source>
</evidence>
<dbReference type="GO" id="GO:0015667">
    <property type="term" value="F:site-specific DNA-methyltransferase (cytosine-N4-specific) activity"/>
    <property type="evidence" value="ECO:0007669"/>
    <property type="project" value="UniProtKB-EC"/>
</dbReference>
<protein>
    <recommendedName>
        <fullName evidence="2">site-specific DNA-methyltransferase (cytosine-N(4)-specific)</fullName>
        <ecNumber evidence="2">2.1.1.113</ecNumber>
    </recommendedName>
</protein>
<dbReference type="InterPro" id="IPR029063">
    <property type="entry name" value="SAM-dependent_MTases_sf"/>
</dbReference>
<keyword evidence="6" id="KW-0680">Restriction system</keyword>
<accession>A0A481YMT9</accession>
<evidence type="ECO:0000256" key="2">
    <source>
        <dbReference type="ARBA" id="ARBA00012185"/>
    </source>
</evidence>
<dbReference type="EC" id="2.1.1.113" evidence="2"/>
<evidence type="ECO:0000256" key="1">
    <source>
        <dbReference type="ARBA" id="ARBA00010203"/>
    </source>
</evidence>
<keyword evidence="5" id="KW-0949">S-adenosyl-L-methionine</keyword>
<evidence type="ECO:0000256" key="3">
    <source>
        <dbReference type="ARBA" id="ARBA00022603"/>
    </source>
</evidence>
<sequence length="172" mass="20053">MFSATRILDFSSGWGDRLFGALSSQDKLSVYYGIDPNSLLFPGYEKKIITRFAKNPSKFKMINAAFESLTLPFDAKNFDLIFTSPPYFDYEIYGTGINQSSPRFEDWIVKFLFRSLSKAWKLLQIDGIMAINIQEIKGRIKLYTLKRWYYGQYHTSKTARTMVLYHSLEQLC</sequence>
<gene>
    <name evidence="8" type="ORF">LCDPAC01_01190</name>
</gene>
<comment type="catalytic activity">
    <reaction evidence="7">
        <text>a 2'-deoxycytidine in DNA + S-adenosyl-L-methionine = an N(4)-methyl-2'-deoxycytidine in DNA + S-adenosyl-L-homocysteine + H(+)</text>
        <dbReference type="Rhea" id="RHEA:16857"/>
        <dbReference type="Rhea" id="RHEA-COMP:11369"/>
        <dbReference type="Rhea" id="RHEA-COMP:13674"/>
        <dbReference type="ChEBI" id="CHEBI:15378"/>
        <dbReference type="ChEBI" id="CHEBI:57856"/>
        <dbReference type="ChEBI" id="CHEBI:59789"/>
        <dbReference type="ChEBI" id="CHEBI:85452"/>
        <dbReference type="ChEBI" id="CHEBI:137933"/>
        <dbReference type="EC" id="2.1.1.113"/>
    </reaction>
</comment>
<dbReference type="PROSITE" id="PS00093">
    <property type="entry name" value="N4_MTASE"/>
    <property type="match status" value="1"/>
</dbReference>
<evidence type="ECO:0000256" key="5">
    <source>
        <dbReference type="ARBA" id="ARBA00022691"/>
    </source>
</evidence>
<dbReference type="GO" id="GO:0003677">
    <property type="term" value="F:DNA binding"/>
    <property type="evidence" value="ECO:0007669"/>
    <property type="project" value="InterPro"/>
</dbReference>
<proteinExistence type="inferred from homology"/>
<evidence type="ECO:0000313" key="8">
    <source>
        <dbReference type="EMBL" id="QBK84638.1"/>
    </source>
</evidence>
<dbReference type="SUPFAM" id="SSF53335">
    <property type="entry name" value="S-adenosyl-L-methionine-dependent methyltransferases"/>
    <property type="match status" value="1"/>
</dbReference>
<dbReference type="GO" id="GO:0009307">
    <property type="term" value="P:DNA restriction-modification system"/>
    <property type="evidence" value="ECO:0007669"/>
    <property type="project" value="UniProtKB-KW"/>
</dbReference>
<keyword evidence="4" id="KW-0808">Transferase</keyword>
<name>A0A481YMT9_9VIRU</name>
<reference evidence="8" key="1">
    <citation type="journal article" date="2019" name="MBio">
        <title>Virus Genomes from Deep Sea Sediments Expand the Ocean Megavirome and Support Independent Origins of Viral Gigantism.</title>
        <authorList>
            <person name="Backstrom D."/>
            <person name="Yutin N."/>
            <person name="Jorgensen S.L."/>
            <person name="Dharamshi J."/>
            <person name="Homa F."/>
            <person name="Zaremba-Niedwiedzka K."/>
            <person name="Spang A."/>
            <person name="Wolf Y.I."/>
            <person name="Koonin E.V."/>
            <person name="Ettema T.J."/>
        </authorList>
    </citation>
    <scope>NUCLEOTIDE SEQUENCE</scope>
</reference>
<comment type="similarity">
    <text evidence="1">Belongs to the N(4)/N(6)-methyltransferase family. N(4) subfamily.</text>
</comment>
<dbReference type="Gene3D" id="3.40.50.150">
    <property type="entry name" value="Vaccinia Virus protein VP39"/>
    <property type="match status" value="1"/>
</dbReference>
<evidence type="ECO:0000256" key="6">
    <source>
        <dbReference type="ARBA" id="ARBA00022747"/>
    </source>
</evidence>
<dbReference type="InterPro" id="IPR017985">
    <property type="entry name" value="MeTrfase_CN4_CS"/>
</dbReference>
<dbReference type="EMBL" id="MK500282">
    <property type="protein sequence ID" value="QBK84638.1"/>
    <property type="molecule type" value="Genomic_DNA"/>
</dbReference>
<organism evidence="8">
    <name type="scientific">Pithovirus LCDPAC01</name>
    <dbReference type="NCBI Taxonomy" id="2506600"/>
    <lineage>
        <taxon>Viruses</taxon>
        <taxon>Pithoviruses</taxon>
    </lineage>
</organism>
<dbReference type="GO" id="GO:0032259">
    <property type="term" value="P:methylation"/>
    <property type="evidence" value="ECO:0007669"/>
    <property type="project" value="UniProtKB-KW"/>
</dbReference>
<keyword evidence="3" id="KW-0489">Methyltransferase</keyword>
<evidence type="ECO:0000256" key="4">
    <source>
        <dbReference type="ARBA" id="ARBA00022679"/>
    </source>
</evidence>